<evidence type="ECO:0000256" key="9">
    <source>
        <dbReference type="ARBA" id="ARBA00023012"/>
    </source>
</evidence>
<dbReference type="GO" id="GO:0016020">
    <property type="term" value="C:membrane"/>
    <property type="evidence" value="ECO:0007669"/>
    <property type="project" value="InterPro"/>
</dbReference>
<dbReference type="PANTHER" id="PTHR24421:SF10">
    <property type="entry name" value="NITRATE_NITRITE SENSOR PROTEIN NARQ"/>
    <property type="match status" value="1"/>
</dbReference>
<feature type="domain" description="Phytochrome chromophore attachment site" evidence="12">
    <location>
        <begin position="398"/>
        <end position="509"/>
    </location>
</feature>
<dbReference type="InterPro" id="IPR011712">
    <property type="entry name" value="Sig_transdc_His_kin_sub3_dim/P"/>
</dbReference>
<dbReference type="SMART" id="SM00065">
    <property type="entry name" value="GAF"/>
    <property type="match status" value="3"/>
</dbReference>
<evidence type="ECO:0000256" key="10">
    <source>
        <dbReference type="SAM" id="Coils"/>
    </source>
</evidence>
<keyword evidence="10" id="KW-0175">Coiled coil</keyword>
<dbReference type="Proteomes" id="UP000318578">
    <property type="component" value="Unassembled WGS sequence"/>
</dbReference>
<sequence length="760" mass="79788">MDAPDTGAAVVDAPDLGADHDSPEKARLGDLADEQAALRRVATLVAGGATPDEVFTAVADELSHLVGAEATFVSRVDPPPGEGEEPEGHLTVVGSYGRVSDRIPVGFRLQLLPGMIQATALRTGRPARTQGERLANGPHAAWVATLGMRAGVATPIVVGGLRWGVTVAATSREDFPAGTEDRMAGFVELAAMALANAKAQQELRELADTQAALRRLAMLVARGASPEAVFAAVAREALRHFGSGTARMIRYEPDGRATLVANEGTTGPHVRVGESWEGYPPGGLTATVLRTGRTARVGDYRDLPGGEAYLGEGLRSAVGMPLHVNGQLWGMIAVGSGQPSLPPDTEQRMAGFTDLIATAVANAQNWASLEAGRDELARLLEEQAALRRVATLVARGIRPDEIFLAVADEIRRLLGTDSAGIARFEHDGASVVVLGGVGQIPVDLPIGTHVRLRDYTAPAVVWRTGRSAQVDEDAWRGVSDPLADGLRELGIRAMVASPIVVEGRLWGVVNALSKQGPFPSDAADRMADFTELVATAIGNAESRAELAASRKRIVSAADEARRLIERDLHDGGQQRLLALALKLRSAAASPHGRDDLRTEITDVATGLMGVVDELREISRGIHPAILSKAGLRLALRALGRRSTVPVEMDVRIDGRLPEPVEVGAYYVVSEMLTNAAKHAGASVVEVDADASDATLRLCVRDDGVGGADPLRGSGLVGLKDRMEALGGTFSLHSPAGGGTTVSCELPLPTDNDQPHAGRTG</sequence>
<dbReference type="Pfam" id="PF02518">
    <property type="entry name" value="HATPase_c"/>
    <property type="match status" value="1"/>
</dbReference>
<evidence type="ECO:0000259" key="12">
    <source>
        <dbReference type="PROSITE" id="PS50046"/>
    </source>
</evidence>
<dbReference type="CDD" id="cd16917">
    <property type="entry name" value="HATPase_UhpB-NarQ-NarX-like"/>
    <property type="match status" value="1"/>
</dbReference>
<evidence type="ECO:0000256" key="8">
    <source>
        <dbReference type="ARBA" id="ARBA00022840"/>
    </source>
</evidence>
<reference evidence="13 14" key="1">
    <citation type="submission" date="2019-07" db="EMBL/GenBank/DDBJ databases">
        <title>New species of Amycolatopsis and Streptomyces.</title>
        <authorList>
            <person name="Duangmal K."/>
            <person name="Teo W.F.A."/>
            <person name="Lipun K."/>
        </authorList>
    </citation>
    <scope>NUCLEOTIDE SEQUENCE [LARGE SCALE GENOMIC DNA]</scope>
    <source>
        <strain evidence="13 14">JCM 30562</strain>
    </source>
</reference>
<evidence type="ECO:0000256" key="6">
    <source>
        <dbReference type="ARBA" id="ARBA00022741"/>
    </source>
</evidence>
<keyword evidence="4" id="KW-0597">Phosphoprotein</keyword>
<keyword evidence="14" id="KW-1185">Reference proteome</keyword>
<evidence type="ECO:0000313" key="14">
    <source>
        <dbReference type="Proteomes" id="UP000318578"/>
    </source>
</evidence>
<keyword evidence="9" id="KW-0902">Two-component regulatory system</keyword>
<gene>
    <name evidence="13" type="ORF">FNH06_04260</name>
</gene>
<dbReference type="Pfam" id="PF07730">
    <property type="entry name" value="HisKA_3"/>
    <property type="match status" value="1"/>
</dbReference>
<dbReference type="Gene3D" id="3.30.450.40">
    <property type="match status" value="3"/>
</dbReference>
<dbReference type="InterPro" id="IPR050482">
    <property type="entry name" value="Sensor_HK_TwoCompSys"/>
</dbReference>
<dbReference type="OrthoDB" id="5241729at2"/>
<dbReference type="InterPro" id="IPR016132">
    <property type="entry name" value="Phyto_chromo_attachment"/>
</dbReference>
<dbReference type="PROSITE" id="PS50046">
    <property type="entry name" value="PHYTOCHROME_2"/>
    <property type="match status" value="1"/>
</dbReference>
<dbReference type="EMBL" id="VJZA01000004">
    <property type="protein sequence ID" value="TVT25040.1"/>
    <property type="molecule type" value="Genomic_DNA"/>
</dbReference>
<dbReference type="AlphaFoldDB" id="A0A558ALB1"/>
<protein>
    <recommendedName>
        <fullName evidence="3">histidine kinase</fullName>
        <ecNumber evidence="3">2.7.13.3</ecNumber>
    </recommendedName>
</protein>
<evidence type="ECO:0000256" key="5">
    <source>
        <dbReference type="ARBA" id="ARBA00022679"/>
    </source>
</evidence>
<dbReference type="GO" id="GO:0046983">
    <property type="term" value="F:protein dimerization activity"/>
    <property type="evidence" value="ECO:0007669"/>
    <property type="project" value="InterPro"/>
</dbReference>
<dbReference type="GO" id="GO:0005524">
    <property type="term" value="F:ATP binding"/>
    <property type="evidence" value="ECO:0007669"/>
    <property type="project" value="UniProtKB-KW"/>
</dbReference>
<evidence type="ECO:0000256" key="11">
    <source>
        <dbReference type="SAM" id="MobiDB-lite"/>
    </source>
</evidence>
<feature type="region of interest" description="Disordered" evidence="11">
    <location>
        <begin position="1"/>
        <end position="25"/>
    </location>
</feature>
<feature type="region of interest" description="Disordered" evidence="11">
    <location>
        <begin position="731"/>
        <end position="760"/>
    </location>
</feature>
<dbReference type="SMART" id="SM00387">
    <property type="entry name" value="HATPase_c"/>
    <property type="match status" value="1"/>
</dbReference>
<dbReference type="PANTHER" id="PTHR24421">
    <property type="entry name" value="NITRATE/NITRITE SENSOR PROTEIN NARX-RELATED"/>
    <property type="match status" value="1"/>
</dbReference>
<evidence type="ECO:0000256" key="1">
    <source>
        <dbReference type="ARBA" id="ARBA00000085"/>
    </source>
</evidence>
<accession>A0A558ALB1</accession>
<dbReference type="RefSeq" id="WP_144633869.1">
    <property type="nucleotide sequence ID" value="NZ_BNAX01000015.1"/>
</dbReference>
<dbReference type="SUPFAM" id="SSF55781">
    <property type="entry name" value="GAF domain-like"/>
    <property type="match status" value="3"/>
</dbReference>
<keyword evidence="5" id="KW-0808">Transferase</keyword>
<keyword evidence="6" id="KW-0547">Nucleotide-binding</keyword>
<dbReference type="EC" id="2.7.13.3" evidence="3"/>
<dbReference type="InterPro" id="IPR003018">
    <property type="entry name" value="GAF"/>
</dbReference>
<evidence type="ECO:0000256" key="4">
    <source>
        <dbReference type="ARBA" id="ARBA00022553"/>
    </source>
</evidence>
<dbReference type="InterPro" id="IPR003594">
    <property type="entry name" value="HATPase_dom"/>
</dbReference>
<keyword evidence="7" id="KW-0418">Kinase</keyword>
<dbReference type="InterPro" id="IPR029016">
    <property type="entry name" value="GAF-like_dom_sf"/>
</dbReference>
<organism evidence="13 14">
    <name type="scientific">Amycolatopsis acidiphila</name>
    <dbReference type="NCBI Taxonomy" id="715473"/>
    <lineage>
        <taxon>Bacteria</taxon>
        <taxon>Bacillati</taxon>
        <taxon>Actinomycetota</taxon>
        <taxon>Actinomycetes</taxon>
        <taxon>Pseudonocardiales</taxon>
        <taxon>Pseudonocardiaceae</taxon>
        <taxon>Amycolatopsis</taxon>
    </lineage>
</organism>
<proteinExistence type="inferred from homology"/>
<evidence type="ECO:0000313" key="13">
    <source>
        <dbReference type="EMBL" id="TVT25040.1"/>
    </source>
</evidence>
<dbReference type="Gene3D" id="3.30.565.10">
    <property type="entry name" value="Histidine kinase-like ATPase, C-terminal domain"/>
    <property type="match status" value="1"/>
</dbReference>
<evidence type="ECO:0000256" key="3">
    <source>
        <dbReference type="ARBA" id="ARBA00012438"/>
    </source>
</evidence>
<dbReference type="GO" id="GO:0000155">
    <property type="term" value="F:phosphorelay sensor kinase activity"/>
    <property type="evidence" value="ECO:0007669"/>
    <property type="project" value="InterPro"/>
</dbReference>
<name>A0A558ALB1_9PSEU</name>
<dbReference type="SUPFAM" id="SSF55874">
    <property type="entry name" value="ATPase domain of HSP90 chaperone/DNA topoisomerase II/histidine kinase"/>
    <property type="match status" value="1"/>
</dbReference>
<feature type="coiled-coil region" evidence="10">
    <location>
        <begin position="189"/>
        <end position="216"/>
    </location>
</feature>
<evidence type="ECO:0000256" key="2">
    <source>
        <dbReference type="ARBA" id="ARBA00006402"/>
    </source>
</evidence>
<comment type="similarity">
    <text evidence="2">In the N-terminal section; belongs to the phytochrome family.</text>
</comment>
<keyword evidence="8" id="KW-0067">ATP-binding</keyword>
<comment type="catalytic activity">
    <reaction evidence="1">
        <text>ATP + protein L-histidine = ADP + protein N-phospho-L-histidine.</text>
        <dbReference type="EC" id="2.7.13.3"/>
    </reaction>
</comment>
<comment type="caution">
    <text evidence="13">The sequence shown here is derived from an EMBL/GenBank/DDBJ whole genome shotgun (WGS) entry which is preliminary data.</text>
</comment>
<dbReference type="Pfam" id="PF01590">
    <property type="entry name" value="GAF"/>
    <property type="match status" value="3"/>
</dbReference>
<dbReference type="InterPro" id="IPR036890">
    <property type="entry name" value="HATPase_C_sf"/>
</dbReference>
<evidence type="ECO:0000256" key="7">
    <source>
        <dbReference type="ARBA" id="ARBA00022777"/>
    </source>
</evidence>